<dbReference type="AlphaFoldDB" id="A0A1B6GL27"/>
<dbReference type="GO" id="GO:0003682">
    <property type="term" value="F:chromatin binding"/>
    <property type="evidence" value="ECO:0007669"/>
    <property type="project" value="InterPro"/>
</dbReference>
<proteinExistence type="inferred from homology"/>
<feature type="compositionally biased region" description="Basic and acidic residues" evidence="2">
    <location>
        <begin position="69"/>
        <end position="107"/>
    </location>
</feature>
<feature type="region of interest" description="Disordered" evidence="2">
    <location>
        <begin position="1"/>
        <end position="243"/>
    </location>
</feature>
<protein>
    <recommendedName>
        <fullName evidence="3">NF-kappa-B-activating protein C-terminal domain-containing protein</fullName>
    </recommendedName>
</protein>
<evidence type="ECO:0000259" key="3">
    <source>
        <dbReference type="Pfam" id="PF06047"/>
    </source>
</evidence>
<dbReference type="Pfam" id="PF06047">
    <property type="entry name" value="Nkap_C"/>
    <property type="match status" value="1"/>
</dbReference>
<feature type="compositionally biased region" description="Basic residues" evidence="2">
    <location>
        <begin position="177"/>
        <end position="209"/>
    </location>
</feature>
<dbReference type="GO" id="GO:0010468">
    <property type="term" value="P:regulation of gene expression"/>
    <property type="evidence" value="ECO:0007669"/>
    <property type="project" value="TreeGrafter"/>
</dbReference>
<feature type="compositionally biased region" description="Polar residues" evidence="2">
    <location>
        <begin position="159"/>
        <end position="169"/>
    </location>
</feature>
<feature type="domain" description="NF-kappa-B-activating protein C-terminal" evidence="3">
    <location>
        <begin position="251"/>
        <end position="350"/>
    </location>
</feature>
<evidence type="ECO:0000313" key="4">
    <source>
        <dbReference type="EMBL" id="JAS63135.1"/>
    </source>
</evidence>
<accession>A0A1B6GL27</accession>
<dbReference type="PANTHER" id="PTHR13087">
    <property type="entry name" value="NF-KAPPA B ACTIVATING PROTEIN"/>
    <property type="match status" value="1"/>
</dbReference>
<feature type="compositionally biased region" description="Basic and acidic residues" evidence="2">
    <location>
        <begin position="41"/>
        <end position="61"/>
    </location>
</feature>
<dbReference type="InterPro" id="IPR009269">
    <property type="entry name" value="NKAP_C"/>
</dbReference>
<dbReference type="InterPro" id="IPR040466">
    <property type="entry name" value="NKAP"/>
</dbReference>
<gene>
    <name evidence="4" type="ORF">g.15127</name>
</gene>
<evidence type="ECO:0000256" key="2">
    <source>
        <dbReference type="SAM" id="MobiDB-lite"/>
    </source>
</evidence>
<comment type="similarity">
    <text evidence="1">Belongs to the NKAP family.</text>
</comment>
<dbReference type="EMBL" id="GECZ01006634">
    <property type="protein sequence ID" value="JAS63135.1"/>
    <property type="molecule type" value="Transcribed_RNA"/>
</dbReference>
<evidence type="ECO:0000256" key="1">
    <source>
        <dbReference type="ARBA" id="ARBA00009313"/>
    </source>
</evidence>
<name>A0A1B6GL27_9HEMI</name>
<organism evidence="4">
    <name type="scientific">Cuerna arida</name>
    <dbReference type="NCBI Taxonomy" id="1464854"/>
    <lineage>
        <taxon>Eukaryota</taxon>
        <taxon>Metazoa</taxon>
        <taxon>Ecdysozoa</taxon>
        <taxon>Arthropoda</taxon>
        <taxon>Hexapoda</taxon>
        <taxon>Insecta</taxon>
        <taxon>Pterygota</taxon>
        <taxon>Neoptera</taxon>
        <taxon>Paraneoptera</taxon>
        <taxon>Hemiptera</taxon>
        <taxon>Auchenorrhyncha</taxon>
        <taxon>Membracoidea</taxon>
        <taxon>Cicadellidae</taxon>
        <taxon>Cicadellinae</taxon>
        <taxon>Proconiini</taxon>
        <taxon>Cuerna</taxon>
    </lineage>
</organism>
<sequence>MAPPGYSSSSHSPVRRKRKSSSLSDSDDSDHKHSTSKHKRNDFSVKKETSKNERHYERRSESVSSSKLPEGRWRHDKWKETDDDNFVRPFDRAGSSRRDDPRRDRRSQSRSNGHKERHHNSAMDDFMDHRRQERERITLVGVEQVWGKSPTHAEDSDGNDTVMNISANHSDGESGSNKKKKKKKKSDKKKKLSKKSKKEKKKHKKKKKKVADSSDTSSSEDEWVEKTMGDSGTEEEVVGPVQKDKVTLTMKDYGKALLPGEGAAMAAYVAEGKRIPRRGEIGLTSDQIASFEAVGYVMSGSRHRRMEAVRIRKENQIYSADEKRALAMFSKEERQKRENRILTQFREMVSSKLSNENK</sequence>
<dbReference type="GO" id="GO:0005634">
    <property type="term" value="C:nucleus"/>
    <property type="evidence" value="ECO:0007669"/>
    <property type="project" value="TreeGrafter"/>
</dbReference>
<dbReference type="PANTHER" id="PTHR13087:SF0">
    <property type="entry name" value="NFKB ACTIVATING PROTEIN LIKE"/>
    <property type="match status" value="1"/>
</dbReference>
<reference evidence="4" key="1">
    <citation type="submission" date="2015-11" db="EMBL/GenBank/DDBJ databases">
        <title>De novo transcriptome assembly of four potential Pierce s Disease insect vectors from Arizona vineyards.</title>
        <authorList>
            <person name="Tassone E.E."/>
        </authorList>
    </citation>
    <scope>NUCLEOTIDE SEQUENCE</scope>
</reference>
<feature type="compositionally biased region" description="Basic and acidic residues" evidence="2">
    <location>
        <begin position="119"/>
        <end position="137"/>
    </location>
</feature>